<reference evidence="5" key="4">
    <citation type="submission" date="2025-08" db="UniProtKB">
        <authorList>
            <consortium name="Ensembl"/>
        </authorList>
    </citation>
    <scope>IDENTIFICATION</scope>
</reference>
<dbReference type="GO" id="GO:0003723">
    <property type="term" value="F:RNA binding"/>
    <property type="evidence" value="ECO:0007669"/>
    <property type="project" value="TreeGrafter"/>
</dbReference>
<dbReference type="PANTHER" id="PTHR21686">
    <property type="entry name" value="DEOXYNUCLEOTIDYLTRANSFERASE TERMINAL-INTERACTING PROTEIN 2"/>
    <property type="match status" value="1"/>
</dbReference>
<accession>A0A4W3HK41</accession>
<feature type="region of interest" description="Disordered" evidence="3">
    <location>
        <begin position="1"/>
        <end position="32"/>
    </location>
</feature>
<feature type="compositionally biased region" description="Acidic residues" evidence="3">
    <location>
        <begin position="149"/>
        <end position="174"/>
    </location>
</feature>
<dbReference type="AlphaFoldDB" id="A0A4W3HK41"/>
<evidence type="ECO:0000259" key="4">
    <source>
        <dbReference type="Pfam" id="PF08698"/>
    </source>
</evidence>
<protein>
    <recommendedName>
        <fullName evidence="4">Fcf2 pre-rRNA processing C-terminal domain-containing protein</fullName>
    </recommendedName>
</protein>
<proteinExistence type="predicted"/>
<reference evidence="5" key="5">
    <citation type="submission" date="2025-09" db="UniProtKB">
        <authorList>
            <consortium name="Ensembl"/>
        </authorList>
    </citation>
    <scope>IDENTIFICATION</scope>
</reference>
<evidence type="ECO:0000256" key="2">
    <source>
        <dbReference type="ARBA" id="ARBA00023242"/>
    </source>
</evidence>
<dbReference type="InParanoid" id="A0A4W3HK41"/>
<evidence type="ECO:0000256" key="1">
    <source>
        <dbReference type="ARBA" id="ARBA00004604"/>
    </source>
</evidence>
<organism evidence="5 6">
    <name type="scientific">Callorhinchus milii</name>
    <name type="common">Ghost shark</name>
    <dbReference type="NCBI Taxonomy" id="7868"/>
    <lineage>
        <taxon>Eukaryota</taxon>
        <taxon>Metazoa</taxon>
        <taxon>Chordata</taxon>
        <taxon>Craniata</taxon>
        <taxon>Vertebrata</taxon>
        <taxon>Chondrichthyes</taxon>
        <taxon>Holocephali</taxon>
        <taxon>Chimaeriformes</taxon>
        <taxon>Callorhinchidae</taxon>
        <taxon>Callorhinchus</taxon>
    </lineage>
</organism>
<reference evidence="6" key="1">
    <citation type="journal article" date="2006" name="Science">
        <title>Ancient noncoding elements conserved in the human genome.</title>
        <authorList>
            <person name="Venkatesh B."/>
            <person name="Kirkness E.F."/>
            <person name="Loh Y.H."/>
            <person name="Halpern A.L."/>
            <person name="Lee A.P."/>
            <person name="Johnson J."/>
            <person name="Dandona N."/>
            <person name="Viswanathan L.D."/>
            <person name="Tay A."/>
            <person name="Venter J.C."/>
            <person name="Strausberg R.L."/>
            <person name="Brenner S."/>
        </authorList>
    </citation>
    <scope>NUCLEOTIDE SEQUENCE [LARGE SCALE GENOMIC DNA]</scope>
</reference>
<dbReference type="GO" id="GO:0005730">
    <property type="term" value="C:nucleolus"/>
    <property type="evidence" value="ECO:0007669"/>
    <property type="project" value="UniProtKB-SubCell"/>
</dbReference>
<dbReference type="OMA" id="AHTHDIL"/>
<keyword evidence="2" id="KW-0539">Nucleus</keyword>
<dbReference type="GeneTree" id="ENSGT00510000048142"/>
<sequence length="391" mass="44387">MEPAELSDEVKLNDQSAESLVPENCAETESKNPVELIELTDDVPRDVVDEQKDEGSENQNADTIISVPIISLLFSSDDSSDIGTDTNIVVEEESAHVQSSALKTTTGQSSSGEDNCLFVIDTKPGIDVDREFYLDSSRKEIIGKSSQDIDQDEELEQEEKEDSFIDGDDDEEEGDEAILLSKSSRSKLSTSIDTGLDLNELGGLYITFDAGKMGHDSKISDKLKKEKKTDELLAKSILTPDFEKKDCVPPYKQSLRQLKKQRKEEREKTTGDGWYNMKAPELTRELTNDLQALKMRAAFDSKRFYKKNDRDGFPKYFQVGTILDNPVDFYHSRIPKKQRKRTVVDELLADAEFRRNNKKKYQKIVAEQAVSDAGKKNRKKNKFEKRSRKKK</sequence>
<feature type="region of interest" description="Disordered" evidence="3">
    <location>
        <begin position="256"/>
        <end position="276"/>
    </location>
</feature>
<reference evidence="6" key="3">
    <citation type="journal article" date="2014" name="Nature">
        <title>Elephant shark genome provides unique insights into gnathostome evolution.</title>
        <authorList>
            <consortium name="International Elephant Shark Genome Sequencing Consortium"/>
            <person name="Venkatesh B."/>
            <person name="Lee A.P."/>
            <person name="Ravi V."/>
            <person name="Maurya A.K."/>
            <person name="Lian M.M."/>
            <person name="Swann J.B."/>
            <person name="Ohta Y."/>
            <person name="Flajnik M.F."/>
            <person name="Sutoh Y."/>
            <person name="Kasahara M."/>
            <person name="Hoon S."/>
            <person name="Gangu V."/>
            <person name="Roy S.W."/>
            <person name="Irimia M."/>
            <person name="Korzh V."/>
            <person name="Kondrychyn I."/>
            <person name="Lim Z.W."/>
            <person name="Tay B.H."/>
            <person name="Tohari S."/>
            <person name="Kong K.W."/>
            <person name="Ho S."/>
            <person name="Lorente-Galdos B."/>
            <person name="Quilez J."/>
            <person name="Marques-Bonet T."/>
            <person name="Raney B.J."/>
            <person name="Ingham P.W."/>
            <person name="Tay A."/>
            <person name="Hillier L.W."/>
            <person name="Minx P."/>
            <person name="Boehm T."/>
            <person name="Wilson R.K."/>
            <person name="Brenner S."/>
            <person name="Warren W.C."/>
        </authorList>
    </citation>
    <scope>NUCLEOTIDE SEQUENCE [LARGE SCALE GENOMIC DNA]</scope>
</reference>
<name>A0A4W3HK41_CALMI</name>
<keyword evidence="6" id="KW-1185">Reference proteome</keyword>
<dbReference type="Proteomes" id="UP000314986">
    <property type="component" value="Unassembled WGS sequence"/>
</dbReference>
<dbReference type="GO" id="GO:0006396">
    <property type="term" value="P:RNA processing"/>
    <property type="evidence" value="ECO:0007669"/>
    <property type="project" value="TreeGrafter"/>
</dbReference>
<dbReference type="Ensembl" id="ENSCMIT00000015776.1">
    <property type="protein sequence ID" value="ENSCMIP00000015457.1"/>
    <property type="gene ID" value="ENSCMIG00000007545.1"/>
</dbReference>
<dbReference type="PANTHER" id="PTHR21686:SF12">
    <property type="entry name" value="DEOXYNUCLEOTIDYLTRANSFERASE TERMINAL-INTERACTING PROTEIN 2"/>
    <property type="match status" value="1"/>
</dbReference>
<feature type="compositionally biased region" description="Basic residues" evidence="3">
    <location>
        <begin position="376"/>
        <end position="391"/>
    </location>
</feature>
<dbReference type="STRING" id="7868.ENSCMIP00000015457"/>
<evidence type="ECO:0000313" key="5">
    <source>
        <dbReference type="Ensembl" id="ENSCMIP00000015457.1"/>
    </source>
</evidence>
<feature type="region of interest" description="Disordered" evidence="3">
    <location>
        <begin position="143"/>
        <end position="174"/>
    </location>
</feature>
<feature type="domain" description="Fcf2 pre-rRNA processing C-terminal" evidence="4">
    <location>
        <begin position="267"/>
        <end position="360"/>
    </location>
</feature>
<evidence type="ECO:0000313" key="6">
    <source>
        <dbReference type="Proteomes" id="UP000314986"/>
    </source>
</evidence>
<dbReference type="Pfam" id="PF08698">
    <property type="entry name" value="Fcf2"/>
    <property type="match status" value="1"/>
</dbReference>
<dbReference type="InterPro" id="IPR014810">
    <property type="entry name" value="Fcf2_C"/>
</dbReference>
<reference evidence="6" key="2">
    <citation type="journal article" date="2007" name="PLoS Biol.">
        <title>Survey sequencing and comparative analysis of the elephant shark (Callorhinchus milii) genome.</title>
        <authorList>
            <person name="Venkatesh B."/>
            <person name="Kirkness E.F."/>
            <person name="Loh Y.H."/>
            <person name="Halpern A.L."/>
            <person name="Lee A.P."/>
            <person name="Johnson J."/>
            <person name="Dandona N."/>
            <person name="Viswanathan L.D."/>
            <person name="Tay A."/>
            <person name="Venter J.C."/>
            <person name="Strausberg R.L."/>
            <person name="Brenner S."/>
        </authorList>
    </citation>
    <scope>NUCLEOTIDE SEQUENCE [LARGE SCALE GENOMIC DNA]</scope>
</reference>
<feature type="region of interest" description="Disordered" evidence="3">
    <location>
        <begin position="369"/>
        <end position="391"/>
    </location>
</feature>
<dbReference type="InterPro" id="IPR039883">
    <property type="entry name" value="Fcf2/DNTTIP2"/>
</dbReference>
<evidence type="ECO:0000256" key="3">
    <source>
        <dbReference type="SAM" id="MobiDB-lite"/>
    </source>
</evidence>
<comment type="subcellular location">
    <subcellularLocation>
        <location evidence="1">Nucleus</location>
        <location evidence="1">Nucleolus</location>
    </subcellularLocation>
</comment>